<evidence type="ECO:0000256" key="1">
    <source>
        <dbReference type="SAM" id="MobiDB-lite"/>
    </source>
</evidence>
<reference evidence="3" key="1">
    <citation type="journal article" date="2012" name="MBio">
        <title>Comparative genome analysis of Trichophyton rubrum and related dermatophytes reveals candidate genes involved in infection.</title>
        <authorList>
            <person name="Martinez D.A."/>
            <person name="Oliver B.G."/>
            <person name="Graeser Y."/>
            <person name="Goldberg J.M."/>
            <person name="Li W."/>
            <person name="Martinez-Rossi N.M."/>
            <person name="Monod M."/>
            <person name="Shelest E."/>
            <person name="Barton R.C."/>
            <person name="Birch E."/>
            <person name="Brakhage A.A."/>
            <person name="Chen Z."/>
            <person name="Gurr S.J."/>
            <person name="Heiman D."/>
            <person name="Heitman J."/>
            <person name="Kosti I."/>
            <person name="Rossi A."/>
            <person name="Saif S."/>
            <person name="Samalova M."/>
            <person name="Saunders C.W."/>
            <person name="Shea T."/>
            <person name="Summerbell R.C."/>
            <person name="Xu J."/>
            <person name="Young S."/>
            <person name="Zeng Q."/>
            <person name="Birren B.W."/>
            <person name="Cuomo C.A."/>
            <person name="White T.C."/>
        </authorList>
    </citation>
    <scope>NUCLEOTIDE SEQUENCE [LARGE SCALE GENOMIC DNA]</scope>
    <source>
        <strain evidence="3">ATCC MYA-4604 / CBS 118893</strain>
    </source>
</reference>
<gene>
    <name evidence="2" type="ORF">MGYG_08818</name>
</gene>
<dbReference type="VEuPathDB" id="FungiDB:MGYG_08818"/>
<dbReference type="GeneID" id="10024467"/>
<organism evidence="3">
    <name type="scientific">Arthroderma gypseum (strain ATCC MYA-4604 / CBS 118893)</name>
    <name type="common">Microsporum gypseum</name>
    <dbReference type="NCBI Taxonomy" id="535722"/>
    <lineage>
        <taxon>Eukaryota</taxon>
        <taxon>Fungi</taxon>
        <taxon>Dikarya</taxon>
        <taxon>Ascomycota</taxon>
        <taxon>Pezizomycotina</taxon>
        <taxon>Eurotiomycetes</taxon>
        <taxon>Eurotiomycetidae</taxon>
        <taxon>Onygenales</taxon>
        <taxon>Arthrodermataceae</taxon>
        <taxon>Nannizzia</taxon>
    </lineage>
</organism>
<accession>E4V729</accession>
<proteinExistence type="predicted"/>
<evidence type="ECO:0000313" key="2">
    <source>
        <dbReference type="EMBL" id="EFQ96895.1"/>
    </source>
</evidence>
<feature type="region of interest" description="Disordered" evidence="1">
    <location>
        <begin position="13"/>
        <end position="41"/>
    </location>
</feature>
<evidence type="ECO:0000313" key="3">
    <source>
        <dbReference type="Proteomes" id="UP000002669"/>
    </source>
</evidence>
<dbReference type="Proteomes" id="UP000002669">
    <property type="component" value="Unassembled WGS sequence"/>
</dbReference>
<name>E4V729_ARTGP</name>
<dbReference type="HOGENOM" id="CLU_1824845_0_0_1"/>
<dbReference type="AlphaFoldDB" id="E4V729"/>
<keyword evidence="3" id="KW-1185">Reference proteome</keyword>
<sequence length="141" mass="14338">MYLWYNAEDVERRAGATPSSLPAPAAPAGPPSAGTAAPPIPAAAQQPLVDLESALTCFAGAVRLAAPAAQDHPLTMLAGAASALLHRVEALNRALPAPANAPASVSAHPSIHSTASASASTTQAESSSARQEVRRRHRSEH</sequence>
<dbReference type="InParanoid" id="E4V729"/>
<protein>
    <submittedName>
        <fullName evidence="2">Uncharacterized protein</fullName>
    </submittedName>
</protein>
<dbReference type="EMBL" id="DS989831">
    <property type="protein sequence ID" value="EFQ96895.1"/>
    <property type="molecule type" value="Genomic_DNA"/>
</dbReference>
<feature type="compositionally biased region" description="Low complexity" evidence="1">
    <location>
        <begin position="99"/>
        <end position="129"/>
    </location>
</feature>
<feature type="region of interest" description="Disordered" evidence="1">
    <location>
        <begin position="99"/>
        <end position="141"/>
    </location>
</feature>
<feature type="compositionally biased region" description="Low complexity" evidence="1">
    <location>
        <begin position="31"/>
        <end position="41"/>
    </location>
</feature>
<dbReference type="RefSeq" id="XP_003169272.1">
    <property type="nucleotide sequence ID" value="XM_003169224.1"/>
</dbReference>